<dbReference type="PANTHER" id="PTHR42881:SF2">
    <property type="entry name" value="PROLYL ENDOPEPTIDASE"/>
    <property type="match status" value="1"/>
</dbReference>
<feature type="domain" description="Peptidase S9A N-terminal" evidence="1">
    <location>
        <begin position="6"/>
        <end position="77"/>
    </location>
</feature>
<evidence type="ECO:0000313" key="2">
    <source>
        <dbReference type="EMBL" id="THH29786.1"/>
    </source>
</evidence>
<dbReference type="GO" id="GO:0004252">
    <property type="term" value="F:serine-type endopeptidase activity"/>
    <property type="evidence" value="ECO:0007669"/>
    <property type="project" value="InterPro"/>
</dbReference>
<gene>
    <name evidence="2" type="ORF">EUX98_g4401</name>
</gene>
<dbReference type="GO" id="GO:0070012">
    <property type="term" value="F:oligopeptidase activity"/>
    <property type="evidence" value="ECO:0007669"/>
    <property type="project" value="TreeGrafter"/>
</dbReference>
<feature type="domain" description="Peptidase S9A N-terminal" evidence="1">
    <location>
        <begin position="78"/>
        <end position="265"/>
    </location>
</feature>
<sequence>MPDRYPTARRSDQVNVYKSEEKGKVCVPDPYNWLEENSEETDEWTTAQQTFTRVYLDQNLERKELEDTIRNSMDYAKSNLLSKDGTSALTGTAFSRSGEYFAYGISHAGSDFSTIYVRPTSSPVAAIDGKEVSHDDDRLVDEIKFVKFSGIAWTDSTGFFYQRFSVDHAPGTTGIQTGSEQGAMLYYHRVGTLQSEDVLAFKDESNPSWVYSAEVTPVDGKYVIVTIAKDTSWRNLIRIAYLEKETIGQSMQWDKLIDSFDGKYQ</sequence>
<evidence type="ECO:0000313" key="3">
    <source>
        <dbReference type="Proteomes" id="UP000308730"/>
    </source>
</evidence>
<dbReference type="Proteomes" id="UP000308730">
    <property type="component" value="Unassembled WGS sequence"/>
</dbReference>
<dbReference type="GO" id="GO:0005829">
    <property type="term" value="C:cytosol"/>
    <property type="evidence" value="ECO:0007669"/>
    <property type="project" value="TreeGrafter"/>
</dbReference>
<reference evidence="2 3" key="1">
    <citation type="submission" date="2019-02" db="EMBL/GenBank/DDBJ databases">
        <title>Genome sequencing of the rare red list fungi Antrodiella citrinella (Flaviporus citrinellus).</title>
        <authorList>
            <person name="Buettner E."/>
            <person name="Kellner H."/>
        </authorList>
    </citation>
    <scope>NUCLEOTIDE SEQUENCE [LARGE SCALE GENOMIC DNA]</scope>
    <source>
        <strain evidence="2 3">DSM 108506</strain>
    </source>
</reference>
<dbReference type="EMBL" id="SGPM01000107">
    <property type="protein sequence ID" value="THH29786.1"/>
    <property type="molecule type" value="Genomic_DNA"/>
</dbReference>
<dbReference type="OrthoDB" id="248387at2759"/>
<proteinExistence type="predicted"/>
<keyword evidence="3" id="KW-1185">Reference proteome</keyword>
<name>A0A4S4MU21_9APHY</name>
<organism evidence="2 3">
    <name type="scientific">Antrodiella citrinella</name>
    <dbReference type="NCBI Taxonomy" id="2447956"/>
    <lineage>
        <taxon>Eukaryota</taxon>
        <taxon>Fungi</taxon>
        <taxon>Dikarya</taxon>
        <taxon>Basidiomycota</taxon>
        <taxon>Agaricomycotina</taxon>
        <taxon>Agaricomycetes</taxon>
        <taxon>Polyporales</taxon>
        <taxon>Steccherinaceae</taxon>
        <taxon>Antrodiella</taxon>
    </lineage>
</organism>
<dbReference type="AlphaFoldDB" id="A0A4S4MU21"/>
<protein>
    <recommendedName>
        <fullName evidence="1">Peptidase S9A N-terminal domain-containing protein</fullName>
    </recommendedName>
</protein>
<dbReference type="InterPro" id="IPR051167">
    <property type="entry name" value="Prolyl_oligopep/macrocyclase"/>
</dbReference>
<dbReference type="InterPro" id="IPR023302">
    <property type="entry name" value="Pept_S9A_N"/>
</dbReference>
<accession>A0A4S4MU21</accession>
<dbReference type="PANTHER" id="PTHR42881">
    <property type="entry name" value="PROLYL ENDOPEPTIDASE"/>
    <property type="match status" value="1"/>
</dbReference>
<dbReference type="Gene3D" id="2.130.10.120">
    <property type="entry name" value="Prolyl oligopeptidase, N-terminal domain"/>
    <property type="match status" value="1"/>
</dbReference>
<dbReference type="SUPFAM" id="SSF50993">
    <property type="entry name" value="Peptidase/esterase 'gauge' domain"/>
    <property type="match status" value="1"/>
</dbReference>
<dbReference type="Pfam" id="PF02897">
    <property type="entry name" value="Peptidase_S9_N"/>
    <property type="match status" value="2"/>
</dbReference>
<comment type="caution">
    <text evidence="2">The sequence shown here is derived from an EMBL/GenBank/DDBJ whole genome shotgun (WGS) entry which is preliminary data.</text>
</comment>
<evidence type="ECO:0000259" key="1">
    <source>
        <dbReference type="Pfam" id="PF02897"/>
    </source>
</evidence>